<keyword evidence="11" id="KW-1185">Reference proteome</keyword>
<dbReference type="GO" id="GO:0033962">
    <property type="term" value="P:P-body assembly"/>
    <property type="evidence" value="ECO:0007669"/>
    <property type="project" value="TreeGrafter"/>
</dbReference>
<dbReference type="PANTHER" id="PTHR21551">
    <property type="entry name" value="TOPOISOMERASE II-ASSOCIATED PROTEIN PAT1"/>
    <property type="match status" value="1"/>
</dbReference>
<evidence type="ECO:0000259" key="9">
    <source>
        <dbReference type="Pfam" id="PF09770"/>
    </source>
</evidence>
<dbReference type="PANTHER" id="PTHR21551:SF0">
    <property type="entry name" value="PROTEIN ASSOCIATED WITH TOPO II RELATED-1, ISOFORM A"/>
    <property type="match status" value="1"/>
</dbReference>
<evidence type="ECO:0000256" key="5">
    <source>
        <dbReference type="ARBA" id="ARBA00022884"/>
    </source>
</evidence>
<feature type="region of interest" description="Disordered" evidence="8">
    <location>
        <begin position="554"/>
        <end position="594"/>
    </location>
</feature>
<feature type="domain" description="mRNA decay factor PAT1" evidence="9">
    <location>
        <begin position="1"/>
        <end position="933"/>
    </location>
</feature>
<feature type="region of interest" description="Disordered" evidence="8">
    <location>
        <begin position="130"/>
        <end position="169"/>
    </location>
</feature>
<proteinExistence type="inferred from homology"/>
<feature type="region of interest" description="Disordered" evidence="8">
    <location>
        <begin position="325"/>
        <end position="358"/>
    </location>
</feature>
<evidence type="ECO:0000256" key="1">
    <source>
        <dbReference type="ARBA" id="ARBA00004123"/>
    </source>
</evidence>
<organism evidence="10 11">
    <name type="scientific">Guyanagaster necrorhizus</name>
    <dbReference type="NCBI Taxonomy" id="856835"/>
    <lineage>
        <taxon>Eukaryota</taxon>
        <taxon>Fungi</taxon>
        <taxon>Dikarya</taxon>
        <taxon>Basidiomycota</taxon>
        <taxon>Agaricomycotina</taxon>
        <taxon>Agaricomycetes</taxon>
        <taxon>Agaricomycetidae</taxon>
        <taxon>Agaricales</taxon>
        <taxon>Marasmiineae</taxon>
        <taxon>Physalacriaceae</taxon>
        <taxon>Guyanagaster</taxon>
    </lineage>
</organism>
<name>A0A9P7VNF5_9AGAR</name>
<comment type="subcellular location">
    <subcellularLocation>
        <location evidence="2">Cytoplasm</location>
        <location evidence="2">P-body</location>
    </subcellularLocation>
    <subcellularLocation>
        <location evidence="1">Nucleus</location>
    </subcellularLocation>
</comment>
<protein>
    <recommendedName>
        <fullName evidence="9">mRNA decay factor PAT1 domain-containing protein</fullName>
    </recommendedName>
</protein>
<sequence>MSFFGFEQSDLEKEKQRFLEGGIQDTENLAVFTWGEESYDGLGDALQEGGDDLNDETFGSTGAVGKDFDFSNTGGLHDSVALPGYPESSKDPLNQENPVFQTKQTVPAVQVQSSLKSIPSRSLESLWDDKSPFSVLPRNNGTARSTSSSSPFASQPTARGLQTLSHGVSQPGVRTLAEIEAEMRAATQQSREVTVHREKLLRRQQEEEYLREQELLRQQQEEDEYLRQEQEQQRQRYLYQQEQLQIQRLQQQRELLQQAQSTPPPRMLPVSQSPRFLEHQRQILLLQQQQEQQQILRLQELQEQLRMESLERQLRAQQLNNLGTHHRQLSGRSISPQLQHQRRQRSRSPPGTIPLQDNLSYHPQNIQLQQRLLSEMAQVEFLRDMQGSNSVEQEALRMEAMRKIVEAEKLEEKRRRRAAKIAHMSRYNDLMTQSDKDFITRIQVSQLVTQDPYADDFYAQAYGAIIRSRMGIHSQDERVLKFGSSGGIGLGIAPKGGHRRQSAMQKMEQQVERIVSNARRREEEKGLHSLHSLQGALGKTSGRSYKAAPRQLLQVDSGSASSSPTLSHAHAHISKQDSIDAKNKGKEEAAAEAAKLGREALGNAADTSSDLIRKDPLSRREILTCLEDLHDLVLKAEQLKQEEPLPEETQFYSEWEYEYSGVVDQMWNQLKVMAPIATSDPHPFMSLLSVAKGKRVLSRLARHFDNQQMLTMLTLLIACFNQLDVFKQAPLLDTLEDTPERVEVERQTNAFLSNVLHSIVSVISNGSLRLVTGLLGLLLDRNNVSEVAQTQPGLSLLTLFLTRVEVIKEGAAVLETELPTVEDANQWQLMFDHMFEQLTPDFPLLFPSSRIVARGFHLNQATIAVDIIDRPVWQFLAALALHALPEQQPILVHSLREKVLENVVGAKKGWVSDEQERRAKLHNVDLFLSALGLSSSQIDL</sequence>
<comment type="caution">
    <text evidence="10">The sequence shown here is derived from an EMBL/GenBank/DDBJ whole genome shotgun (WGS) entry which is preliminary data.</text>
</comment>
<keyword evidence="6" id="KW-0539">Nucleus</keyword>
<evidence type="ECO:0000256" key="6">
    <source>
        <dbReference type="ARBA" id="ARBA00023242"/>
    </source>
</evidence>
<evidence type="ECO:0000256" key="4">
    <source>
        <dbReference type="ARBA" id="ARBA00022490"/>
    </source>
</evidence>
<keyword evidence="4" id="KW-0963">Cytoplasm</keyword>
<evidence type="ECO:0000256" key="2">
    <source>
        <dbReference type="ARBA" id="ARBA00004201"/>
    </source>
</evidence>
<keyword evidence="7" id="KW-0175">Coiled coil</keyword>
<dbReference type="GO" id="GO:0005634">
    <property type="term" value="C:nucleus"/>
    <property type="evidence" value="ECO:0007669"/>
    <property type="project" value="UniProtKB-SubCell"/>
</dbReference>
<evidence type="ECO:0000256" key="3">
    <source>
        <dbReference type="ARBA" id="ARBA00009138"/>
    </source>
</evidence>
<gene>
    <name evidence="10" type="ORF">BT62DRAFT_921842</name>
</gene>
<feature type="coiled-coil region" evidence="7">
    <location>
        <begin position="202"/>
        <end position="259"/>
    </location>
</feature>
<evidence type="ECO:0000256" key="7">
    <source>
        <dbReference type="SAM" id="Coils"/>
    </source>
</evidence>
<dbReference type="GO" id="GO:0000932">
    <property type="term" value="C:P-body"/>
    <property type="evidence" value="ECO:0007669"/>
    <property type="project" value="UniProtKB-SubCell"/>
</dbReference>
<comment type="similarity">
    <text evidence="3">Belongs to the PAT1 family.</text>
</comment>
<dbReference type="InterPro" id="IPR039900">
    <property type="entry name" value="Pat1-like"/>
</dbReference>
<dbReference type="GO" id="GO:0000290">
    <property type="term" value="P:deadenylation-dependent decapping of nuclear-transcribed mRNA"/>
    <property type="evidence" value="ECO:0007669"/>
    <property type="project" value="InterPro"/>
</dbReference>
<feature type="compositionally biased region" description="Low complexity" evidence="8">
    <location>
        <begin position="142"/>
        <end position="158"/>
    </location>
</feature>
<evidence type="ECO:0000313" key="10">
    <source>
        <dbReference type="EMBL" id="KAG7443682.1"/>
    </source>
</evidence>
<dbReference type="OrthoDB" id="74835at2759"/>
<evidence type="ECO:0000313" key="11">
    <source>
        <dbReference type="Proteomes" id="UP000812287"/>
    </source>
</evidence>
<feature type="compositionally biased region" description="Polar residues" evidence="8">
    <location>
        <begin position="554"/>
        <end position="566"/>
    </location>
</feature>
<dbReference type="InterPro" id="IPR019167">
    <property type="entry name" value="PAT1_dom"/>
</dbReference>
<dbReference type="RefSeq" id="XP_043037182.1">
    <property type="nucleotide sequence ID" value="XM_043184349.1"/>
</dbReference>
<dbReference type="AlphaFoldDB" id="A0A9P7VNF5"/>
<dbReference type="Pfam" id="PF09770">
    <property type="entry name" value="PAT1"/>
    <property type="match status" value="1"/>
</dbReference>
<feature type="compositionally biased region" description="Basic and acidic residues" evidence="8">
    <location>
        <begin position="574"/>
        <end position="589"/>
    </location>
</feature>
<dbReference type="EMBL" id="MU250544">
    <property type="protein sequence ID" value="KAG7443682.1"/>
    <property type="molecule type" value="Genomic_DNA"/>
</dbReference>
<dbReference type="Proteomes" id="UP000812287">
    <property type="component" value="Unassembled WGS sequence"/>
</dbReference>
<accession>A0A9P7VNF5</accession>
<dbReference type="GO" id="GO:0003723">
    <property type="term" value="F:RNA binding"/>
    <property type="evidence" value="ECO:0007669"/>
    <property type="project" value="UniProtKB-KW"/>
</dbReference>
<dbReference type="GeneID" id="66106646"/>
<reference evidence="10" key="1">
    <citation type="submission" date="2020-11" db="EMBL/GenBank/DDBJ databases">
        <title>Adaptations for nitrogen fixation in a non-lichenized fungal sporocarp promotes dispersal by wood-feeding termites.</title>
        <authorList>
            <consortium name="DOE Joint Genome Institute"/>
            <person name="Koch R.A."/>
            <person name="Yoon G."/>
            <person name="Arayal U."/>
            <person name="Lail K."/>
            <person name="Amirebrahimi M."/>
            <person name="Labutti K."/>
            <person name="Lipzen A."/>
            <person name="Riley R."/>
            <person name="Barry K."/>
            <person name="Henrissat B."/>
            <person name="Grigoriev I.V."/>
            <person name="Herr J.R."/>
            <person name="Aime M.C."/>
        </authorList>
    </citation>
    <scope>NUCLEOTIDE SEQUENCE</scope>
    <source>
        <strain evidence="10">MCA 3950</strain>
    </source>
</reference>
<evidence type="ECO:0000256" key="8">
    <source>
        <dbReference type="SAM" id="MobiDB-lite"/>
    </source>
</evidence>
<keyword evidence="5" id="KW-0694">RNA-binding</keyword>